<dbReference type="PANTHER" id="PTHR43700:SF1">
    <property type="entry name" value="PHOSPHORIBOSYLAMINOIMIDAZOLE-SUCCINOCARBOXAMIDE SYNTHASE"/>
    <property type="match status" value="1"/>
</dbReference>
<dbReference type="NCBIfam" id="NF010568">
    <property type="entry name" value="PRK13961.1"/>
    <property type="match status" value="1"/>
</dbReference>
<dbReference type="CDD" id="cd01414">
    <property type="entry name" value="SAICAR_synt_Sc"/>
    <property type="match status" value="1"/>
</dbReference>
<gene>
    <name evidence="8 10" type="primary">purC</name>
    <name evidence="10" type="ORF">HG66A1_06370</name>
</gene>
<evidence type="ECO:0000256" key="3">
    <source>
        <dbReference type="ARBA" id="ARBA00022598"/>
    </source>
</evidence>
<dbReference type="Gene3D" id="3.30.470.20">
    <property type="entry name" value="ATP-grasp fold, B domain"/>
    <property type="match status" value="1"/>
</dbReference>
<dbReference type="RefSeq" id="WP_145180732.1">
    <property type="nucleotide sequence ID" value="NZ_CP036266.1"/>
</dbReference>
<keyword evidence="6 8" id="KW-0067">ATP-binding</keyword>
<dbReference type="Pfam" id="PF01259">
    <property type="entry name" value="SAICAR_synt"/>
    <property type="match status" value="1"/>
</dbReference>
<evidence type="ECO:0000256" key="6">
    <source>
        <dbReference type="ARBA" id="ARBA00022840"/>
    </source>
</evidence>
<dbReference type="AlphaFoldDB" id="A0A517PHM1"/>
<feature type="domain" description="SAICAR synthetase/ADE2 N-terminal" evidence="9">
    <location>
        <begin position="16"/>
        <end position="265"/>
    </location>
</feature>
<evidence type="ECO:0000313" key="10">
    <source>
        <dbReference type="EMBL" id="QDT18874.1"/>
    </source>
</evidence>
<evidence type="ECO:0000256" key="1">
    <source>
        <dbReference type="ARBA" id="ARBA00004672"/>
    </source>
</evidence>
<keyword evidence="11" id="KW-1185">Reference proteome</keyword>
<dbReference type="Gene3D" id="3.30.200.20">
    <property type="entry name" value="Phosphorylase Kinase, domain 1"/>
    <property type="match status" value="1"/>
</dbReference>
<protein>
    <recommendedName>
        <fullName evidence="8">Phosphoribosylaminoimidazole-succinocarboxamide synthase</fullName>
        <ecNumber evidence="8">6.3.2.6</ecNumber>
    </recommendedName>
    <alternativeName>
        <fullName evidence="8">SAICAR synthetase</fullName>
    </alternativeName>
</protein>
<evidence type="ECO:0000256" key="2">
    <source>
        <dbReference type="ARBA" id="ARBA00010190"/>
    </source>
</evidence>
<dbReference type="Proteomes" id="UP000320421">
    <property type="component" value="Chromosome"/>
</dbReference>
<dbReference type="EC" id="6.3.2.6" evidence="8"/>
<dbReference type="GO" id="GO:0005524">
    <property type="term" value="F:ATP binding"/>
    <property type="evidence" value="ECO:0007669"/>
    <property type="project" value="UniProtKB-KW"/>
</dbReference>
<dbReference type="HAMAP" id="MF_00137">
    <property type="entry name" value="SAICAR_synth"/>
    <property type="match status" value="1"/>
</dbReference>
<dbReference type="PANTHER" id="PTHR43700">
    <property type="entry name" value="PHOSPHORIBOSYLAMINOIMIDAZOLE-SUCCINOCARBOXAMIDE SYNTHASE"/>
    <property type="match status" value="1"/>
</dbReference>
<reference evidence="10 11" key="1">
    <citation type="submission" date="2019-02" db="EMBL/GenBank/DDBJ databases">
        <title>Deep-cultivation of Planctomycetes and their phenomic and genomic characterization uncovers novel biology.</title>
        <authorList>
            <person name="Wiegand S."/>
            <person name="Jogler M."/>
            <person name="Boedeker C."/>
            <person name="Pinto D."/>
            <person name="Vollmers J."/>
            <person name="Rivas-Marin E."/>
            <person name="Kohn T."/>
            <person name="Peeters S.H."/>
            <person name="Heuer A."/>
            <person name="Rast P."/>
            <person name="Oberbeckmann S."/>
            <person name="Bunk B."/>
            <person name="Jeske O."/>
            <person name="Meyerdierks A."/>
            <person name="Storesund J.E."/>
            <person name="Kallscheuer N."/>
            <person name="Luecker S."/>
            <person name="Lage O.M."/>
            <person name="Pohl T."/>
            <person name="Merkel B.J."/>
            <person name="Hornburger P."/>
            <person name="Mueller R.-W."/>
            <person name="Bruemmer F."/>
            <person name="Labrenz M."/>
            <person name="Spormann A.M."/>
            <person name="Op den Camp H."/>
            <person name="Overmann J."/>
            <person name="Amann R."/>
            <person name="Jetten M.S.M."/>
            <person name="Mascher T."/>
            <person name="Medema M.H."/>
            <person name="Devos D.P."/>
            <person name="Kaster A.-K."/>
            <person name="Ovreas L."/>
            <person name="Rohde M."/>
            <person name="Galperin M.Y."/>
            <person name="Jogler C."/>
        </authorList>
    </citation>
    <scope>NUCLEOTIDE SEQUENCE [LARGE SCALE GENOMIC DNA]</scope>
    <source>
        <strain evidence="10 11">HG66A1</strain>
    </source>
</reference>
<dbReference type="GO" id="GO:0006189">
    <property type="term" value="P:'de novo' IMP biosynthetic process"/>
    <property type="evidence" value="ECO:0007669"/>
    <property type="project" value="UniProtKB-UniRule"/>
</dbReference>
<keyword evidence="5 8" id="KW-0658">Purine biosynthesis</keyword>
<sequence>MTSSAFTESSLTGIPVKRGKVRDVYDFGDRLLFVATDRISAFDWILAPGIPDKGRVLTQISRFWFERFTTISNHLLSMDPADLPLPADTDLEALRGRCMVVRKTEVVPFECVVRGYLSGSGWKDYQATGAVCGIDLPAGLKQSDQLPEPLFTPATKAESGHDENVSFEVMSQAIGQELADSLREKSVQIYQQGSEYARERGIILADTKFEFGLLDGTPILIDEVLTPDSSRFWPAETYQPGGAQPSLDKQFVRDWLETTDWDKNSTPPVLPDQIVEKTREKYFEAYKMLTGEECTW</sequence>
<name>A0A517PHM1_9PLAN</name>
<comment type="similarity">
    <text evidence="2 8">Belongs to the SAICAR synthetase family.</text>
</comment>
<dbReference type="InterPro" id="IPR001636">
    <property type="entry name" value="SAICAR_synth"/>
</dbReference>
<dbReference type="PROSITE" id="PS01058">
    <property type="entry name" value="SAICAR_SYNTHETASE_2"/>
    <property type="match status" value="1"/>
</dbReference>
<evidence type="ECO:0000313" key="11">
    <source>
        <dbReference type="Proteomes" id="UP000320421"/>
    </source>
</evidence>
<dbReference type="FunFam" id="3.30.470.20:FF:000015">
    <property type="entry name" value="Phosphoribosylaminoimidazole-succinocarboxamide synthase"/>
    <property type="match status" value="1"/>
</dbReference>
<dbReference type="GO" id="GO:0005737">
    <property type="term" value="C:cytoplasm"/>
    <property type="evidence" value="ECO:0007669"/>
    <property type="project" value="TreeGrafter"/>
</dbReference>
<keyword evidence="3 8" id="KW-0436">Ligase</keyword>
<dbReference type="UniPathway" id="UPA00074">
    <property type="reaction ID" value="UER00131"/>
</dbReference>
<dbReference type="GO" id="GO:0004639">
    <property type="term" value="F:phosphoribosylaminoimidazolesuccinocarboxamide synthase activity"/>
    <property type="evidence" value="ECO:0007669"/>
    <property type="project" value="UniProtKB-UniRule"/>
</dbReference>
<evidence type="ECO:0000256" key="7">
    <source>
        <dbReference type="ARBA" id="ARBA00048475"/>
    </source>
</evidence>
<evidence type="ECO:0000256" key="8">
    <source>
        <dbReference type="HAMAP-Rule" id="MF_00137"/>
    </source>
</evidence>
<evidence type="ECO:0000256" key="4">
    <source>
        <dbReference type="ARBA" id="ARBA00022741"/>
    </source>
</evidence>
<keyword evidence="4 8" id="KW-0547">Nucleotide-binding</keyword>
<organism evidence="10 11">
    <name type="scientific">Gimesia chilikensis</name>
    <dbReference type="NCBI Taxonomy" id="2605989"/>
    <lineage>
        <taxon>Bacteria</taxon>
        <taxon>Pseudomonadati</taxon>
        <taxon>Planctomycetota</taxon>
        <taxon>Planctomycetia</taxon>
        <taxon>Planctomycetales</taxon>
        <taxon>Planctomycetaceae</taxon>
        <taxon>Gimesia</taxon>
    </lineage>
</organism>
<dbReference type="SUPFAM" id="SSF56104">
    <property type="entry name" value="SAICAR synthase-like"/>
    <property type="match status" value="1"/>
</dbReference>
<accession>A0A517PHM1</accession>
<dbReference type="EMBL" id="CP036266">
    <property type="protein sequence ID" value="QDT18874.1"/>
    <property type="molecule type" value="Genomic_DNA"/>
</dbReference>
<comment type="pathway">
    <text evidence="1 8">Purine metabolism; IMP biosynthesis via de novo pathway; 5-amino-1-(5-phospho-D-ribosyl)imidazole-4-carboxamide from 5-amino-1-(5-phospho-D-ribosyl)imidazole-4-carboxylate: step 1/2.</text>
</comment>
<comment type="catalytic activity">
    <reaction evidence="7 8">
        <text>5-amino-1-(5-phospho-D-ribosyl)imidazole-4-carboxylate + L-aspartate + ATP = (2S)-2-[5-amino-1-(5-phospho-beta-D-ribosyl)imidazole-4-carboxamido]succinate + ADP + phosphate + 2 H(+)</text>
        <dbReference type="Rhea" id="RHEA:22628"/>
        <dbReference type="ChEBI" id="CHEBI:15378"/>
        <dbReference type="ChEBI" id="CHEBI:29991"/>
        <dbReference type="ChEBI" id="CHEBI:30616"/>
        <dbReference type="ChEBI" id="CHEBI:43474"/>
        <dbReference type="ChEBI" id="CHEBI:58443"/>
        <dbReference type="ChEBI" id="CHEBI:77657"/>
        <dbReference type="ChEBI" id="CHEBI:456216"/>
        <dbReference type="EC" id="6.3.2.6"/>
    </reaction>
</comment>
<dbReference type="OrthoDB" id="9801549at2"/>
<evidence type="ECO:0000259" key="9">
    <source>
        <dbReference type="Pfam" id="PF01259"/>
    </source>
</evidence>
<proteinExistence type="inferred from homology"/>
<dbReference type="InterPro" id="IPR018236">
    <property type="entry name" value="SAICAR_synthetase_CS"/>
</dbReference>
<dbReference type="InterPro" id="IPR028923">
    <property type="entry name" value="SAICAR_synt/ADE2_N"/>
</dbReference>
<evidence type="ECO:0000256" key="5">
    <source>
        <dbReference type="ARBA" id="ARBA00022755"/>
    </source>
</evidence>
<dbReference type="NCBIfam" id="TIGR00081">
    <property type="entry name" value="purC"/>
    <property type="match status" value="1"/>
</dbReference>
<dbReference type="PROSITE" id="PS01057">
    <property type="entry name" value="SAICAR_SYNTHETASE_1"/>
    <property type="match status" value="1"/>
</dbReference>